<organism evidence="2 3">
    <name type="scientific">Saltatorellus ferox</name>
    <dbReference type="NCBI Taxonomy" id="2528018"/>
    <lineage>
        <taxon>Bacteria</taxon>
        <taxon>Pseudomonadati</taxon>
        <taxon>Planctomycetota</taxon>
        <taxon>Planctomycetia</taxon>
        <taxon>Planctomycetia incertae sedis</taxon>
        <taxon>Saltatorellus</taxon>
    </lineage>
</organism>
<reference evidence="2 3" key="1">
    <citation type="submission" date="2019-02" db="EMBL/GenBank/DDBJ databases">
        <title>Deep-cultivation of Planctomycetes and their phenomic and genomic characterization uncovers novel biology.</title>
        <authorList>
            <person name="Wiegand S."/>
            <person name="Jogler M."/>
            <person name="Boedeker C."/>
            <person name="Pinto D."/>
            <person name="Vollmers J."/>
            <person name="Rivas-Marin E."/>
            <person name="Kohn T."/>
            <person name="Peeters S.H."/>
            <person name="Heuer A."/>
            <person name="Rast P."/>
            <person name="Oberbeckmann S."/>
            <person name="Bunk B."/>
            <person name="Jeske O."/>
            <person name="Meyerdierks A."/>
            <person name="Storesund J.E."/>
            <person name="Kallscheuer N."/>
            <person name="Luecker S."/>
            <person name="Lage O.M."/>
            <person name="Pohl T."/>
            <person name="Merkel B.J."/>
            <person name="Hornburger P."/>
            <person name="Mueller R.-W."/>
            <person name="Bruemmer F."/>
            <person name="Labrenz M."/>
            <person name="Spormann A.M."/>
            <person name="Op den Camp H."/>
            <person name="Overmann J."/>
            <person name="Amann R."/>
            <person name="Jetten M.S.M."/>
            <person name="Mascher T."/>
            <person name="Medema M.H."/>
            <person name="Devos D.P."/>
            <person name="Kaster A.-K."/>
            <person name="Ovreas L."/>
            <person name="Rohde M."/>
            <person name="Galperin M.Y."/>
            <person name="Jogler C."/>
        </authorList>
    </citation>
    <scope>NUCLEOTIDE SEQUENCE [LARGE SCALE GENOMIC DNA]</scope>
    <source>
        <strain evidence="2 3">Poly30</strain>
    </source>
</reference>
<dbReference type="GO" id="GO:0009228">
    <property type="term" value="P:thiamine biosynthetic process"/>
    <property type="evidence" value="ECO:0007669"/>
    <property type="project" value="TreeGrafter"/>
</dbReference>
<dbReference type="InterPro" id="IPR013749">
    <property type="entry name" value="PM/HMP-P_kinase-1"/>
</dbReference>
<dbReference type="EMBL" id="CP036434">
    <property type="protein sequence ID" value="QDV05687.1"/>
    <property type="molecule type" value="Genomic_DNA"/>
</dbReference>
<dbReference type="Gene3D" id="3.40.1190.20">
    <property type="match status" value="1"/>
</dbReference>
<feature type="domain" description="Pyridoxamine kinase/Phosphomethylpyrimidine kinase" evidence="1">
    <location>
        <begin position="20"/>
        <end position="266"/>
    </location>
</feature>
<gene>
    <name evidence="2" type="primary">thiD_1</name>
    <name evidence="2" type="ORF">Poly30_11860</name>
</gene>
<dbReference type="GO" id="GO:0008902">
    <property type="term" value="F:hydroxymethylpyrimidine kinase activity"/>
    <property type="evidence" value="ECO:0007669"/>
    <property type="project" value="UniProtKB-EC"/>
</dbReference>
<protein>
    <submittedName>
        <fullName evidence="2">Hydroxymethylpyrimidine/phosphomethylpyrimidine kinase</fullName>
        <ecNumber evidence="2">2.7.1.49</ecNumber>
    </submittedName>
</protein>
<dbReference type="InterPro" id="IPR029056">
    <property type="entry name" value="Ribokinase-like"/>
</dbReference>
<evidence type="ECO:0000313" key="3">
    <source>
        <dbReference type="Proteomes" id="UP000320390"/>
    </source>
</evidence>
<evidence type="ECO:0000313" key="2">
    <source>
        <dbReference type="EMBL" id="QDV05687.1"/>
    </source>
</evidence>
<dbReference type="Pfam" id="PF08543">
    <property type="entry name" value="Phos_pyr_kin"/>
    <property type="match status" value="1"/>
</dbReference>
<dbReference type="PANTHER" id="PTHR20858">
    <property type="entry name" value="PHOSPHOMETHYLPYRIMIDINE KINASE"/>
    <property type="match status" value="1"/>
</dbReference>
<accession>A0A518ENM4</accession>
<keyword evidence="2" id="KW-0808">Transferase</keyword>
<proteinExistence type="predicted"/>
<evidence type="ECO:0000259" key="1">
    <source>
        <dbReference type="Pfam" id="PF08543"/>
    </source>
</evidence>
<dbReference type="EC" id="2.7.1.49" evidence="2"/>
<dbReference type="SUPFAM" id="SSF53613">
    <property type="entry name" value="Ribokinase-like"/>
    <property type="match status" value="1"/>
</dbReference>
<dbReference type="GO" id="GO:0008972">
    <property type="term" value="F:phosphomethylpyrimidine kinase activity"/>
    <property type="evidence" value="ECO:0007669"/>
    <property type="project" value="TreeGrafter"/>
</dbReference>
<dbReference type="PANTHER" id="PTHR20858:SF17">
    <property type="entry name" value="HYDROXYMETHYLPYRIMIDINE_PHOSPHOMETHYLPYRIMIDINE KINASE THI20-RELATED"/>
    <property type="match status" value="1"/>
</dbReference>
<dbReference type="AlphaFoldDB" id="A0A518ENM4"/>
<name>A0A518ENM4_9BACT</name>
<dbReference type="GO" id="GO:0005829">
    <property type="term" value="C:cytosol"/>
    <property type="evidence" value="ECO:0007669"/>
    <property type="project" value="TreeGrafter"/>
</dbReference>
<sequence length="269" mass="28434">MLPMSTDPIRPVVLFVGGTDSSHKAGLDADQDAADAQGCDAITIASAVTDQDLFEVRSVEERLMWDHKATAAMEEAASGARPVAALKFGLLPGVASIVEAARLVARVSHGPRPIPAVVDPVIRSSSGYRFWRDREMVAVRDSLMVAGPILTPNLDELAELAWLDRNQIDESEETRIRAAEALIFGGASAVVAKGGHGPADAAVRDLVLEPGRDPVWIERPREPGKGIRGSGCRFAATLACALAAGRSLTEAAEIAGAFVARRIREQGAV</sequence>
<keyword evidence="3" id="KW-1185">Reference proteome</keyword>
<dbReference type="Proteomes" id="UP000320390">
    <property type="component" value="Chromosome"/>
</dbReference>
<keyword evidence="2" id="KW-0418">Kinase</keyword>
<dbReference type="OrthoDB" id="9810880at2"/>